<feature type="domain" description="N-acetyltransferase" evidence="2">
    <location>
        <begin position="1"/>
        <end position="133"/>
    </location>
</feature>
<dbReference type="PANTHER" id="PTHR13947:SF37">
    <property type="entry name" value="LD18367P"/>
    <property type="match status" value="1"/>
</dbReference>
<organism evidence="3 4">
    <name type="scientific">Niallia circulans</name>
    <name type="common">Bacillus circulans</name>
    <dbReference type="NCBI Taxonomy" id="1397"/>
    <lineage>
        <taxon>Bacteria</taxon>
        <taxon>Bacillati</taxon>
        <taxon>Bacillota</taxon>
        <taxon>Bacilli</taxon>
        <taxon>Bacillales</taxon>
        <taxon>Bacillaceae</taxon>
        <taxon>Niallia</taxon>
    </lineage>
</organism>
<dbReference type="InterPro" id="IPR000182">
    <property type="entry name" value="GNAT_dom"/>
</dbReference>
<dbReference type="InterPro" id="IPR016181">
    <property type="entry name" value="Acyl_CoA_acyltransferase"/>
</dbReference>
<comment type="caution">
    <text evidence="3">The sequence shown here is derived from an EMBL/GenBank/DDBJ whole genome shotgun (WGS) entry which is preliminary data.</text>
</comment>
<proteinExistence type="predicted"/>
<dbReference type="AlphaFoldDB" id="A0A553SNM5"/>
<dbReference type="Proteomes" id="UP000319837">
    <property type="component" value="Unassembled WGS sequence"/>
</dbReference>
<accession>A0A553SNM5</accession>
<sequence length="148" mass="16659">MKIRKLLGETAPIKLLLSADPSHEHINDYLRRGNCYVAEDDSKLQGVYVLLPTKPGTVELVNIAVEDTLQNRGIGKLLVKDATRRARLEGFKKIEVGTGNSSVDQLAFYQKCGFRIVGVEFDFFADYEDEIIENGIKCRDMIRLAQVL</sequence>
<dbReference type="Pfam" id="PF00583">
    <property type="entry name" value="Acetyltransf_1"/>
    <property type="match status" value="1"/>
</dbReference>
<name>A0A553SNM5_NIACI</name>
<evidence type="ECO:0000256" key="1">
    <source>
        <dbReference type="ARBA" id="ARBA00022679"/>
    </source>
</evidence>
<evidence type="ECO:0000313" key="3">
    <source>
        <dbReference type="EMBL" id="TRZ38566.1"/>
    </source>
</evidence>
<keyword evidence="1 3" id="KW-0808">Transferase</keyword>
<dbReference type="PROSITE" id="PS51186">
    <property type="entry name" value="GNAT"/>
    <property type="match status" value="1"/>
</dbReference>
<evidence type="ECO:0000259" key="2">
    <source>
        <dbReference type="PROSITE" id="PS51186"/>
    </source>
</evidence>
<dbReference type="GO" id="GO:0008080">
    <property type="term" value="F:N-acetyltransferase activity"/>
    <property type="evidence" value="ECO:0007669"/>
    <property type="project" value="InterPro"/>
</dbReference>
<dbReference type="SUPFAM" id="SSF55729">
    <property type="entry name" value="Acyl-CoA N-acyltransferases (Nat)"/>
    <property type="match status" value="1"/>
</dbReference>
<dbReference type="InterPro" id="IPR050769">
    <property type="entry name" value="NAT_camello-type"/>
</dbReference>
<dbReference type="PANTHER" id="PTHR13947">
    <property type="entry name" value="GNAT FAMILY N-ACETYLTRANSFERASE"/>
    <property type="match status" value="1"/>
</dbReference>
<evidence type="ECO:0000313" key="4">
    <source>
        <dbReference type="Proteomes" id="UP000319837"/>
    </source>
</evidence>
<protein>
    <submittedName>
        <fullName evidence="3">GNAT family N-acetyltransferase</fullName>
    </submittedName>
</protein>
<dbReference type="CDD" id="cd04301">
    <property type="entry name" value="NAT_SF"/>
    <property type="match status" value="1"/>
</dbReference>
<dbReference type="EMBL" id="RIBP01000004">
    <property type="protein sequence ID" value="TRZ38566.1"/>
    <property type="molecule type" value="Genomic_DNA"/>
</dbReference>
<dbReference type="RefSeq" id="WP_185766815.1">
    <property type="nucleotide sequence ID" value="NZ_RIBP01000004.1"/>
</dbReference>
<dbReference type="Gene3D" id="3.40.630.30">
    <property type="match status" value="1"/>
</dbReference>
<reference evidence="4" key="1">
    <citation type="submission" date="2018-10" db="EMBL/GenBank/DDBJ databases">
        <title>FDA dAtabase for Regulatory Grade micrObial Sequences (FDA-ARGOS): Supporting development and validation of Infectious Disease Dx tests.</title>
        <authorList>
            <person name="Minogue T."/>
            <person name="Wolcott M."/>
            <person name="Wasieloski L."/>
            <person name="Aguilar W."/>
            <person name="Moore D."/>
            <person name="Tallon L."/>
            <person name="Sadzewicz L."/>
            <person name="Sengamalay N."/>
            <person name="Ott S."/>
            <person name="Godinez A."/>
            <person name="Nagaraj S."/>
            <person name="Vavikolanu K."/>
            <person name="Vyas G."/>
            <person name="Nadendla S."/>
            <person name="George J."/>
            <person name="Sichtig H."/>
        </authorList>
    </citation>
    <scope>NUCLEOTIDE SEQUENCE [LARGE SCALE GENOMIC DNA]</scope>
    <source>
        <strain evidence="4">FDAARGOS_343</strain>
    </source>
</reference>
<gene>
    <name evidence="3" type="ORF">CEQ21_24600</name>
</gene>